<dbReference type="Proteomes" id="UP000186817">
    <property type="component" value="Unassembled WGS sequence"/>
</dbReference>
<dbReference type="AlphaFoldDB" id="A0A1Q9DB28"/>
<keyword evidence="2" id="KW-1185">Reference proteome</keyword>
<dbReference type="OrthoDB" id="10270587at2759"/>
<comment type="caution">
    <text evidence="1">The sequence shown here is derived from an EMBL/GenBank/DDBJ whole genome shotgun (WGS) entry which is preliminary data.</text>
</comment>
<sequence>MGSKVEKTDQVTRTLGDWASSCEVWAAGKTGGWGPLKQRTSLRHPNWVVDATPACCDKSWAAPACFHKEVSILLPHAEDAERRQYIERLLCEANPTQSTLQAHGKEIEARLAKQLGDLAADQDKRYKDWLQQGVQGGMRPLYRAISKAQRVVVRPLRELPASERPSARRKQWVAIWGKASEAPGINQTLLEALEASDLLLSRKTTGFVCSSGQVSKELAKRRGPDDPGAPADEATSTLQRRCSLCDALGPPSPRFLAQPPGPSFDPVTTKEGQARALIALAETIAAGVLKDPAVCNGLDWVRARKYHKTLVTKAPQCLQAIWQASIFHDHMGGLTTCPLCEEPCTWEHVVFRCNGETRKHKPQTQRFGRGLSSRTARPRSPAAQHKPRRTEFEGVWESGRTIEGNDYFFATDASGGAYTADPRLRRVGVSVVAFKKEGEQLVRMGALRGQVPGRQTVFRGELYAVCSSSTPQGP</sequence>
<dbReference type="EMBL" id="LSRX01000625">
    <property type="protein sequence ID" value="OLP92340.1"/>
    <property type="molecule type" value="Genomic_DNA"/>
</dbReference>
<accession>A0A1Q9DB28</accession>
<reference evidence="1 2" key="1">
    <citation type="submission" date="2016-02" db="EMBL/GenBank/DDBJ databases">
        <title>Genome analysis of coral dinoflagellate symbionts highlights evolutionary adaptations to a symbiotic lifestyle.</title>
        <authorList>
            <person name="Aranda M."/>
            <person name="Li Y."/>
            <person name="Liew Y.J."/>
            <person name="Baumgarten S."/>
            <person name="Simakov O."/>
            <person name="Wilson M."/>
            <person name="Piel J."/>
            <person name="Ashoor H."/>
            <person name="Bougouffa S."/>
            <person name="Bajic V.B."/>
            <person name="Ryu T."/>
            <person name="Ravasi T."/>
            <person name="Bayer T."/>
            <person name="Micklem G."/>
            <person name="Kim H."/>
            <person name="Bhak J."/>
            <person name="Lajeunesse T.C."/>
            <person name="Voolstra C.R."/>
        </authorList>
    </citation>
    <scope>NUCLEOTIDE SEQUENCE [LARGE SCALE GENOMIC DNA]</scope>
    <source>
        <strain evidence="1 2">CCMP2467</strain>
    </source>
</reference>
<protein>
    <submittedName>
        <fullName evidence="1">Uncharacterized protein</fullName>
    </submittedName>
</protein>
<organism evidence="1 2">
    <name type="scientific">Symbiodinium microadriaticum</name>
    <name type="common">Dinoflagellate</name>
    <name type="synonym">Zooxanthella microadriatica</name>
    <dbReference type="NCBI Taxonomy" id="2951"/>
    <lineage>
        <taxon>Eukaryota</taxon>
        <taxon>Sar</taxon>
        <taxon>Alveolata</taxon>
        <taxon>Dinophyceae</taxon>
        <taxon>Suessiales</taxon>
        <taxon>Symbiodiniaceae</taxon>
        <taxon>Symbiodinium</taxon>
    </lineage>
</organism>
<evidence type="ECO:0000313" key="1">
    <source>
        <dbReference type="EMBL" id="OLP92340.1"/>
    </source>
</evidence>
<gene>
    <name evidence="1" type="ORF">AK812_SmicGene25839</name>
</gene>
<proteinExistence type="predicted"/>
<evidence type="ECO:0000313" key="2">
    <source>
        <dbReference type="Proteomes" id="UP000186817"/>
    </source>
</evidence>
<name>A0A1Q9DB28_SYMMI</name>